<evidence type="ECO:0000313" key="2">
    <source>
        <dbReference type="Proteomes" id="UP001289374"/>
    </source>
</evidence>
<accession>A0AAE1X7U5</accession>
<keyword evidence="2" id="KW-1185">Reference proteome</keyword>
<organism evidence="1 2">
    <name type="scientific">Sesamum angolense</name>
    <dbReference type="NCBI Taxonomy" id="2727404"/>
    <lineage>
        <taxon>Eukaryota</taxon>
        <taxon>Viridiplantae</taxon>
        <taxon>Streptophyta</taxon>
        <taxon>Embryophyta</taxon>
        <taxon>Tracheophyta</taxon>
        <taxon>Spermatophyta</taxon>
        <taxon>Magnoliopsida</taxon>
        <taxon>eudicotyledons</taxon>
        <taxon>Gunneridae</taxon>
        <taxon>Pentapetalae</taxon>
        <taxon>asterids</taxon>
        <taxon>lamiids</taxon>
        <taxon>Lamiales</taxon>
        <taxon>Pedaliaceae</taxon>
        <taxon>Sesamum</taxon>
    </lineage>
</organism>
<comment type="caution">
    <text evidence="1">The sequence shown here is derived from an EMBL/GenBank/DDBJ whole genome shotgun (WGS) entry which is preliminary data.</text>
</comment>
<sequence length="173" mass="19279">MRGDALGCFKWMHANGLLSTWPAFVHDLELRFELSSYENHRQALFKSAKRVLSWIFSAIGFAKLLESKLQDHPFVFPLASPILGSARRPVAPVAAIHLAAVPSLAPTLVAPRPSLPIKRLSPAEMQARRVTGLCFNCDERFVPGHRCKSKQFFLLLADDEVEPECPSSLAPCW</sequence>
<protein>
    <submittedName>
        <fullName evidence="1">Uncharacterized protein</fullName>
    </submittedName>
</protein>
<dbReference type="Proteomes" id="UP001289374">
    <property type="component" value="Unassembled WGS sequence"/>
</dbReference>
<name>A0AAE1X7U5_9LAMI</name>
<reference evidence="1" key="1">
    <citation type="submission" date="2020-06" db="EMBL/GenBank/DDBJ databases">
        <authorList>
            <person name="Li T."/>
            <person name="Hu X."/>
            <person name="Zhang T."/>
            <person name="Song X."/>
            <person name="Zhang H."/>
            <person name="Dai N."/>
            <person name="Sheng W."/>
            <person name="Hou X."/>
            <person name="Wei L."/>
        </authorList>
    </citation>
    <scope>NUCLEOTIDE SEQUENCE</scope>
    <source>
        <strain evidence="1">K16</strain>
        <tissue evidence="1">Leaf</tissue>
    </source>
</reference>
<dbReference type="AlphaFoldDB" id="A0AAE1X7U5"/>
<gene>
    <name evidence="1" type="ORF">Sango_0639900</name>
</gene>
<dbReference type="EMBL" id="JACGWL010000003">
    <property type="protein sequence ID" value="KAK4406334.1"/>
    <property type="molecule type" value="Genomic_DNA"/>
</dbReference>
<proteinExistence type="predicted"/>
<reference evidence="1" key="2">
    <citation type="journal article" date="2024" name="Plant">
        <title>Genomic evolution and insights into agronomic trait innovations of Sesamum species.</title>
        <authorList>
            <person name="Miao H."/>
            <person name="Wang L."/>
            <person name="Qu L."/>
            <person name="Liu H."/>
            <person name="Sun Y."/>
            <person name="Le M."/>
            <person name="Wang Q."/>
            <person name="Wei S."/>
            <person name="Zheng Y."/>
            <person name="Lin W."/>
            <person name="Duan Y."/>
            <person name="Cao H."/>
            <person name="Xiong S."/>
            <person name="Wang X."/>
            <person name="Wei L."/>
            <person name="Li C."/>
            <person name="Ma Q."/>
            <person name="Ju M."/>
            <person name="Zhao R."/>
            <person name="Li G."/>
            <person name="Mu C."/>
            <person name="Tian Q."/>
            <person name="Mei H."/>
            <person name="Zhang T."/>
            <person name="Gao T."/>
            <person name="Zhang H."/>
        </authorList>
    </citation>
    <scope>NUCLEOTIDE SEQUENCE</scope>
    <source>
        <strain evidence="1">K16</strain>
    </source>
</reference>
<evidence type="ECO:0000313" key="1">
    <source>
        <dbReference type="EMBL" id="KAK4406334.1"/>
    </source>
</evidence>